<evidence type="ECO:0000313" key="1">
    <source>
        <dbReference type="EMBL" id="MFD1038622.1"/>
    </source>
</evidence>
<sequence>MKDLTNEQAIEILNELFGENIKPKFYTQLENAGKHGDNSFVISNSEDTNVEVLVEWNNEKDVLVYSINEDYESE</sequence>
<name>A0ABW3LKP8_9BACI</name>
<accession>A0ABW3LKP8</accession>
<keyword evidence="2" id="KW-1185">Reference proteome</keyword>
<organism evidence="1 2">
    <name type="scientific">Virgibacillus byunsanensis</name>
    <dbReference type="NCBI Taxonomy" id="570945"/>
    <lineage>
        <taxon>Bacteria</taxon>
        <taxon>Bacillati</taxon>
        <taxon>Bacillota</taxon>
        <taxon>Bacilli</taxon>
        <taxon>Bacillales</taxon>
        <taxon>Bacillaceae</taxon>
        <taxon>Virgibacillus</taxon>
    </lineage>
</organism>
<protein>
    <submittedName>
        <fullName evidence="1">Uncharacterized protein</fullName>
    </submittedName>
</protein>
<dbReference type="RefSeq" id="WP_390361763.1">
    <property type="nucleotide sequence ID" value="NZ_JBHTKJ010000021.1"/>
</dbReference>
<reference evidence="2" key="1">
    <citation type="journal article" date="2019" name="Int. J. Syst. Evol. Microbiol.">
        <title>The Global Catalogue of Microorganisms (GCM) 10K type strain sequencing project: providing services to taxonomists for standard genome sequencing and annotation.</title>
        <authorList>
            <consortium name="The Broad Institute Genomics Platform"/>
            <consortium name="The Broad Institute Genome Sequencing Center for Infectious Disease"/>
            <person name="Wu L."/>
            <person name="Ma J."/>
        </authorList>
    </citation>
    <scope>NUCLEOTIDE SEQUENCE [LARGE SCALE GENOMIC DNA]</scope>
    <source>
        <strain evidence="2">CCUG 56754</strain>
    </source>
</reference>
<dbReference type="Proteomes" id="UP001597040">
    <property type="component" value="Unassembled WGS sequence"/>
</dbReference>
<comment type="caution">
    <text evidence="1">The sequence shown here is derived from an EMBL/GenBank/DDBJ whole genome shotgun (WGS) entry which is preliminary data.</text>
</comment>
<dbReference type="EMBL" id="JBHTKJ010000021">
    <property type="protein sequence ID" value="MFD1038622.1"/>
    <property type="molecule type" value="Genomic_DNA"/>
</dbReference>
<gene>
    <name evidence="1" type="ORF">ACFQ3N_09480</name>
</gene>
<evidence type="ECO:0000313" key="2">
    <source>
        <dbReference type="Proteomes" id="UP001597040"/>
    </source>
</evidence>
<proteinExistence type="predicted"/>